<keyword evidence="1 3" id="KW-0597">Phosphoprotein</keyword>
<name>A0A0F0IAZ2_ASPPU</name>
<dbReference type="InterPro" id="IPR003594">
    <property type="entry name" value="HATPase_dom"/>
</dbReference>
<feature type="compositionally biased region" description="Polar residues" evidence="4">
    <location>
        <begin position="103"/>
        <end position="129"/>
    </location>
</feature>
<dbReference type="SMART" id="SM00448">
    <property type="entry name" value="REC"/>
    <property type="match status" value="1"/>
</dbReference>
<dbReference type="PRINTS" id="PR00344">
    <property type="entry name" value="BCTRLSENSOR"/>
</dbReference>
<evidence type="ECO:0000256" key="2">
    <source>
        <dbReference type="ARBA" id="ARBA00023012"/>
    </source>
</evidence>
<dbReference type="Gene3D" id="1.10.287.130">
    <property type="match status" value="1"/>
</dbReference>
<dbReference type="STRING" id="1403190.A0A0F0IAZ2"/>
<feature type="region of interest" description="Disordered" evidence="4">
    <location>
        <begin position="277"/>
        <end position="479"/>
    </location>
</feature>
<evidence type="ECO:0000256" key="1">
    <source>
        <dbReference type="ARBA" id="ARBA00022553"/>
    </source>
</evidence>
<protein>
    <submittedName>
        <fullName evidence="7">Histidine kinase-DNA gyrase B-and HSP90-like ATPase</fullName>
    </submittedName>
</protein>
<feature type="domain" description="Response regulatory" evidence="6">
    <location>
        <begin position="1060"/>
        <end position="1176"/>
    </location>
</feature>
<dbReference type="InterPro" id="IPR003661">
    <property type="entry name" value="HisK_dim/P_dom"/>
</dbReference>
<dbReference type="CDD" id="cd17546">
    <property type="entry name" value="REC_hyHK_CKI1_RcsC-like"/>
    <property type="match status" value="1"/>
</dbReference>
<dbReference type="SMART" id="SM00388">
    <property type="entry name" value="HisKA"/>
    <property type="match status" value="1"/>
</dbReference>
<feature type="compositionally biased region" description="Polar residues" evidence="4">
    <location>
        <begin position="1"/>
        <end position="27"/>
    </location>
</feature>
<accession>A0A0F0IAZ2</accession>
<dbReference type="Pfam" id="PF02518">
    <property type="entry name" value="HATPase_c"/>
    <property type="match status" value="1"/>
</dbReference>
<dbReference type="PROSITE" id="PS50110">
    <property type="entry name" value="RESPONSE_REGULATORY"/>
    <property type="match status" value="1"/>
</dbReference>
<feature type="domain" description="Histidine kinase" evidence="5">
    <location>
        <begin position="687"/>
        <end position="912"/>
    </location>
</feature>
<dbReference type="SUPFAM" id="SSF55874">
    <property type="entry name" value="ATPase domain of HSP90 chaperone/DNA topoisomerase II/histidine kinase"/>
    <property type="match status" value="1"/>
</dbReference>
<proteinExistence type="predicted"/>
<dbReference type="OrthoDB" id="60033at2759"/>
<feature type="region of interest" description="Disordered" evidence="4">
    <location>
        <begin position="1"/>
        <end position="243"/>
    </location>
</feature>
<dbReference type="InterPro" id="IPR036890">
    <property type="entry name" value="HATPase_C_sf"/>
</dbReference>
<evidence type="ECO:0000259" key="5">
    <source>
        <dbReference type="PROSITE" id="PS50109"/>
    </source>
</evidence>
<feature type="modified residue" description="4-aspartylphosphate" evidence="3">
    <location>
        <position position="1109"/>
    </location>
</feature>
<feature type="compositionally biased region" description="Polar residues" evidence="4">
    <location>
        <begin position="79"/>
        <end position="95"/>
    </location>
</feature>
<feature type="compositionally biased region" description="Polar residues" evidence="4">
    <location>
        <begin position="209"/>
        <end position="219"/>
    </location>
</feature>
<dbReference type="InterPro" id="IPR036097">
    <property type="entry name" value="HisK_dim/P_sf"/>
</dbReference>
<gene>
    <name evidence="7" type="ORF">P875_00138254</name>
</gene>
<dbReference type="Pfam" id="PF00512">
    <property type="entry name" value="HisKA"/>
    <property type="match status" value="1"/>
</dbReference>
<dbReference type="InterPro" id="IPR005467">
    <property type="entry name" value="His_kinase_dom"/>
</dbReference>
<keyword evidence="7" id="KW-0808">Transferase</keyword>
<organism evidence="7 8">
    <name type="scientific">Aspergillus parasiticus (strain ATCC 56775 / NRRL 5862 / SRRC 143 / SU-1)</name>
    <dbReference type="NCBI Taxonomy" id="1403190"/>
    <lineage>
        <taxon>Eukaryota</taxon>
        <taxon>Fungi</taxon>
        <taxon>Dikarya</taxon>
        <taxon>Ascomycota</taxon>
        <taxon>Pezizomycotina</taxon>
        <taxon>Eurotiomycetes</taxon>
        <taxon>Eurotiomycetidae</taxon>
        <taxon>Eurotiales</taxon>
        <taxon>Aspergillaceae</taxon>
        <taxon>Aspergillus</taxon>
        <taxon>Aspergillus subgen. Circumdati</taxon>
    </lineage>
</organism>
<dbReference type="SUPFAM" id="SSF47384">
    <property type="entry name" value="Homodimeric domain of signal transducing histidine kinase"/>
    <property type="match status" value="1"/>
</dbReference>
<feature type="compositionally biased region" description="Pro residues" evidence="4">
    <location>
        <begin position="300"/>
        <end position="310"/>
    </location>
</feature>
<keyword evidence="7" id="KW-0418">Kinase</keyword>
<dbReference type="Gene3D" id="3.30.565.10">
    <property type="entry name" value="Histidine kinase-like ATPase, C-terminal domain"/>
    <property type="match status" value="1"/>
</dbReference>
<dbReference type="GO" id="GO:0071474">
    <property type="term" value="P:cellular hyperosmotic response"/>
    <property type="evidence" value="ECO:0007669"/>
    <property type="project" value="TreeGrafter"/>
</dbReference>
<dbReference type="Pfam" id="PF00072">
    <property type="entry name" value="Response_reg"/>
    <property type="match status" value="1"/>
</dbReference>
<dbReference type="GO" id="GO:0000155">
    <property type="term" value="F:phosphorelay sensor kinase activity"/>
    <property type="evidence" value="ECO:0007669"/>
    <property type="project" value="InterPro"/>
</dbReference>
<dbReference type="SUPFAM" id="SSF52172">
    <property type="entry name" value="CheY-like"/>
    <property type="match status" value="1"/>
</dbReference>
<sequence length="1198" mass="130468">MVPGSSSALKASRGVTSKVLSSTTQGALSGEPLSKPGAHQPVQDPRSLVPFRGNEKDGKVATTKEMSPKQSEAPIKPHPNQTVPTTQTSMESKLNTAPKRASHGSSSESLTGHSQPQQPSQADADSLTTFPPFAVGPKDKVKRFLESQGVGEPGDTPNQSAIDHLKSRPPTPWPGAGADPEALQSVDDARPPVPSHPLPRVPTAEDKPQNGSLLKSTVSKKPEELGWKNLKISQPDIPSRPLPPIPTSRFNFLPSEDISIIDDPGLLTPITEVPSEFSRANSPVDPLMAGCKPRPIIEQPNPPVKNPPVQKPIEMSKPHHATTVAREVPKSHAPPASTVLSSIPDRPGTPQVTVGLPKTKQKTSMSSASPQVRPDLVTAKKLERKPSKLNITTTSSTVENNIRRQSEIIPEKQIDEPSVDPPQQRLSSPFNPSKIKQQAWDLETIASEDSWFQENEDNDSDGSASGESGPRRTPPGQVRARLTVETVECTFQPPAQTPDLDQAQYDTTGQARNEFFPPWAPLVQSRKVSADTPNGTQIAICDLPNESVQDVSPKEYPVTKWMDDTANTSCKFDKNLAGLPRSLDLYEPFRSGTEVEQISGRQIDAEAIDASKGDPITQAHYFPKPPSVASSHGFEKHIGVRTFDEIIKLKNSIRYMTSIVEKRLEHCISARKAVEEAYHSKSELLATMSHEIRTPIHGIIGMAQLGLEAGCLPATAHDAFNLVHSLGKSLLANINNVLDLSRIEASRMVIESIPFNLGSTVLSALKPLAVEASKKMTDLTYEVGSHVPQHAIGDPNRLCQILFNLVGNAVKFTTNGRIELSVKSAQQQACAKNQCILEFSVADTGVGIPQNKLELIFDRFQQADDSVVKQFGGTGLGLAISRKLVSLMGGDIWVRSTVGKGSIFSFTCPLKLESPCAITTEQKKSHRDFVIFYITANGQKSDPICKIITELGIQVRVLNQHDIQIQELRDQHHLPDALIVESLEMACALRAHGHFGSTPLVLFDPTPSDSLKISIRSAFDLGIVSYITSPCSSESVLSSLLSALQDRPRHFEPSQTMPLSVLIAEDNDICRLVAAKALEKCTSDITVVTNGLQALQAYQNRQFDVIVMDIQMPVMDGLEAVSEIRNYERTHNTKRASIIAITADTIDDDRPEAEMDEYVSKPLNPNQLRDVVLTCHSEGAKLQTGDNMDRDSACEISR</sequence>
<reference evidence="7 8" key="1">
    <citation type="submission" date="2015-02" db="EMBL/GenBank/DDBJ databases">
        <title>Draft genome sequence of Aspergillus parasiticus SU-1.</title>
        <authorList>
            <person name="Yu J."/>
            <person name="Fedorova N."/>
            <person name="Yin Y."/>
            <person name="Losada L."/>
            <person name="Zafar N."/>
            <person name="Taujale R."/>
            <person name="Ehrlich K.C."/>
            <person name="Bhatnagar D."/>
            <person name="Cleveland T.E."/>
            <person name="Bennett J.W."/>
            <person name="Nierman W.C."/>
        </authorList>
    </citation>
    <scope>NUCLEOTIDE SEQUENCE [LARGE SCALE GENOMIC DNA]</scope>
    <source>
        <strain evidence="8">ATCC 56775 / NRRL 5862 / SRRC 143 / SU-1</strain>
    </source>
</reference>
<evidence type="ECO:0000313" key="7">
    <source>
        <dbReference type="EMBL" id="KJK64301.1"/>
    </source>
</evidence>
<feature type="compositionally biased region" description="Pro residues" evidence="4">
    <location>
        <begin position="191"/>
        <end position="200"/>
    </location>
</feature>
<evidence type="ECO:0000259" key="6">
    <source>
        <dbReference type="PROSITE" id="PS50110"/>
    </source>
</evidence>
<dbReference type="SMART" id="SM00387">
    <property type="entry name" value="HATPase_c"/>
    <property type="match status" value="1"/>
</dbReference>
<feature type="compositionally biased region" description="Basic and acidic residues" evidence="4">
    <location>
        <begin position="401"/>
        <end position="415"/>
    </location>
</feature>
<keyword evidence="2" id="KW-0902">Two-component regulatory system</keyword>
<feature type="compositionally biased region" description="Polar residues" evidence="4">
    <location>
        <begin position="424"/>
        <end position="436"/>
    </location>
</feature>
<dbReference type="PROSITE" id="PS50109">
    <property type="entry name" value="HIS_KIN"/>
    <property type="match status" value="1"/>
</dbReference>
<evidence type="ECO:0000256" key="3">
    <source>
        <dbReference type="PROSITE-ProRule" id="PRU00169"/>
    </source>
</evidence>
<dbReference type="InterPro" id="IPR001789">
    <property type="entry name" value="Sig_transdc_resp-reg_receiver"/>
</dbReference>
<dbReference type="CDD" id="cd16922">
    <property type="entry name" value="HATPase_EvgS-ArcB-TorS-like"/>
    <property type="match status" value="1"/>
</dbReference>
<dbReference type="FunFam" id="3.30.565.10:FF:000010">
    <property type="entry name" value="Sensor histidine kinase RcsC"/>
    <property type="match status" value="1"/>
</dbReference>
<dbReference type="PANTHER" id="PTHR45339">
    <property type="entry name" value="HYBRID SIGNAL TRANSDUCTION HISTIDINE KINASE J"/>
    <property type="match status" value="1"/>
</dbReference>
<evidence type="ECO:0000256" key="4">
    <source>
        <dbReference type="SAM" id="MobiDB-lite"/>
    </source>
</evidence>
<feature type="compositionally biased region" description="Polar residues" evidence="4">
    <location>
        <begin position="389"/>
        <end position="400"/>
    </location>
</feature>
<dbReference type="InterPro" id="IPR011006">
    <property type="entry name" value="CheY-like_superfamily"/>
</dbReference>
<dbReference type="PANTHER" id="PTHR45339:SF1">
    <property type="entry name" value="HYBRID SIGNAL TRANSDUCTION HISTIDINE KINASE J"/>
    <property type="match status" value="1"/>
</dbReference>
<dbReference type="Proteomes" id="UP000033540">
    <property type="component" value="Unassembled WGS sequence"/>
</dbReference>
<comment type="caution">
    <text evidence="7">The sequence shown here is derived from an EMBL/GenBank/DDBJ whole genome shotgun (WGS) entry which is preliminary data.</text>
</comment>
<dbReference type="AlphaFoldDB" id="A0A0F0IAZ2"/>
<dbReference type="InterPro" id="IPR004358">
    <property type="entry name" value="Sig_transdc_His_kin-like_C"/>
</dbReference>
<evidence type="ECO:0000313" key="8">
    <source>
        <dbReference type="Proteomes" id="UP000033540"/>
    </source>
</evidence>
<dbReference type="CDD" id="cd00082">
    <property type="entry name" value="HisKA"/>
    <property type="match status" value="1"/>
</dbReference>
<dbReference type="Gene3D" id="3.40.50.2300">
    <property type="match status" value="1"/>
</dbReference>
<dbReference type="EMBL" id="JZEE01000517">
    <property type="protein sequence ID" value="KJK64301.1"/>
    <property type="molecule type" value="Genomic_DNA"/>
</dbReference>